<dbReference type="InterPro" id="IPR043147">
    <property type="entry name" value="Penicillin_amidase_A-knob"/>
</dbReference>
<dbReference type="InterPro" id="IPR014395">
    <property type="entry name" value="Pen/GL7ACA/AHL_acylase"/>
</dbReference>
<evidence type="ECO:0000256" key="4">
    <source>
        <dbReference type="PIRSR" id="PIRSR001227-1"/>
    </source>
</evidence>
<dbReference type="InterPro" id="IPR029055">
    <property type="entry name" value="Ntn_hydrolases_N"/>
</dbReference>
<feature type="binding site" evidence="5">
    <location>
        <position position="184"/>
    </location>
    <ligand>
        <name>Ca(2+)</name>
        <dbReference type="ChEBI" id="CHEBI:29108"/>
    </ligand>
</feature>
<sequence length="793" mass="87669">MPSSRPRHLWLLSLTRRFGQRGLRHRLPITSGSLELRGLETVVTIIRDLWGIPHINAQTEHDAWFALGFCQAQDRTFQLEFLRRLIRGELAEVVGPPGLAFDRLARRIGFRRASLRQLPHLSGDIHAQVEAFLAGIRAGLERGLPARPLEFLLLRTEPQPWDAADVLGLVKFLSFALASNWTSELIRLHVLLSDGPEALRDLDPAVPTSSETYEAQPPMTPSWLEQFSRELDQLRGLAGSAASNNWVIAGDRTQSGQPILANDPHWSPILPSFWYLAHLISPAWAIAGATLIGTPAFIAGHNGFAAWGVTAGLSDNTDVVLEAFGPDGKTVREGDRSVPCTVHQETIRVRGHGAVTDLVLETRRGPIVSQALRGVPWAVSLRAVWLDPLPIRGLLEMHRVRSFEALEQAFVDWPHLPLNLVYADSCGTIGWLLAGTVPQRRSSSGLLPVCGWENPDPWLGYIPAERLPRLVNPPEKFIATANNRPPQRHEALPLGADYLDPYRVERIASVLADRFDWDRDAVLALQLDTYSLPWMQIKHFFRDLPAQTSRVEQALALLRDWDGNVSAESAAASVFELLLHRLAARVAQARAPQSWRWVLGAGFHDLAGGTSWGVRRIAHLVRLLEAPPSGWFQSDWEEVLVETLGEVIQELHDRYGSDPAQWAWGSIRPLTFRHPLGASPSLRWLFDRGPFPIGGDANTVNPAGVSAHDPLGPVQFIASLRFVVELGAWDDARIVLSGGQSGHPLSPHYDDLLGLWLHGKSVPLAWSSVAVQRVAHSVLELRPARGSLPGVAS</sequence>
<keyword evidence="2" id="KW-0378">Hydrolase</keyword>
<evidence type="ECO:0000256" key="2">
    <source>
        <dbReference type="ARBA" id="ARBA00022801"/>
    </source>
</evidence>
<keyword evidence="5" id="KW-0479">Metal-binding</keyword>
<dbReference type="Gene3D" id="2.30.120.10">
    <property type="match status" value="1"/>
</dbReference>
<evidence type="ECO:0000256" key="5">
    <source>
        <dbReference type="PIRSR" id="PIRSR001227-2"/>
    </source>
</evidence>
<feature type="binding site" evidence="5">
    <location>
        <position position="318"/>
    </location>
    <ligand>
        <name>Ca(2+)</name>
        <dbReference type="ChEBI" id="CHEBI:29108"/>
    </ligand>
</feature>
<dbReference type="Pfam" id="PF01804">
    <property type="entry name" value="Penicil_amidase"/>
    <property type="match status" value="1"/>
</dbReference>
<dbReference type="CDD" id="cd03747">
    <property type="entry name" value="Ntn_PGA_like"/>
    <property type="match status" value="1"/>
</dbReference>
<dbReference type="GO" id="GO:0046872">
    <property type="term" value="F:metal ion binding"/>
    <property type="evidence" value="ECO:0007669"/>
    <property type="project" value="UniProtKB-KW"/>
</dbReference>
<dbReference type="GO" id="GO:0017000">
    <property type="term" value="P:antibiotic biosynthetic process"/>
    <property type="evidence" value="ECO:0007669"/>
    <property type="project" value="InterPro"/>
</dbReference>
<dbReference type="PANTHER" id="PTHR34218:SF4">
    <property type="entry name" value="ACYL-HOMOSERINE LACTONE ACYLASE QUIP"/>
    <property type="match status" value="1"/>
</dbReference>
<protein>
    <submittedName>
        <fullName evidence="6">Penicillin acylase family protein</fullName>
    </submittedName>
</protein>
<proteinExistence type="inferred from homology"/>
<dbReference type="PANTHER" id="PTHR34218">
    <property type="entry name" value="PEPTIDASE S45 PENICILLIN AMIDASE"/>
    <property type="match status" value="1"/>
</dbReference>
<accession>A0A7C5VZJ0</accession>
<evidence type="ECO:0000256" key="3">
    <source>
        <dbReference type="ARBA" id="ARBA00023145"/>
    </source>
</evidence>
<reference evidence="6" key="1">
    <citation type="journal article" date="2020" name="mSystems">
        <title>Genome- and Community-Level Interaction Insights into Carbon Utilization and Element Cycling Functions of Hydrothermarchaeota in Hydrothermal Sediment.</title>
        <authorList>
            <person name="Zhou Z."/>
            <person name="Liu Y."/>
            <person name="Xu W."/>
            <person name="Pan J."/>
            <person name="Luo Z.H."/>
            <person name="Li M."/>
        </authorList>
    </citation>
    <scope>NUCLEOTIDE SEQUENCE [LARGE SCALE GENOMIC DNA]</scope>
    <source>
        <strain evidence="6">SpSt-1065</strain>
    </source>
</reference>
<dbReference type="SUPFAM" id="SSF56235">
    <property type="entry name" value="N-terminal nucleophile aminohydrolases (Ntn hydrolases)"/>
    <property type="match status" value="1"/>
</dbReference>
<keyword evidence="3" id="KW-0865">Zymogen</keyword>
<dbReference type="InterPro" id="IPR043146">
    <property type="entry name" value="Penicillin_amidase_N_B-knob"/>
</dbReference>
<dbReference type="PIRSF" id="PIRSF001227">
    <property type="entry name" value="Pen_acylase"/>
    <property type="match status" value="1"/>
</dbReference>
<comment type="caution">
    <text evidence="6">The sequence shown here is derived from an EMBL/GenBank/DDBJ whole genome shotgun (WGS) entry which is preliminary data.</text>
</comment>
<feature type="binding site" evidence="5">
    <location>
        <position position="315"/>
    </location>
    <ligand>
        <name>Ca(2+)</name>
        <dbReference type="ChEBI" id="CHEBI:29108"/>
    </ligand>
</feature>
<dbReference type="Gene3D" id="1.10.439.10">
    <property type="entry name" value="Penicillin Amidohydrolase, domain 1"/>
    <property type="match status" value="1"/>
</dbReference>
<evidence type="ECO:0000256" key="1">
    <source>
        <dbReference type="ARBA" id="ARBA00006586"/>
    </source>
</evidence>
<name>A0A7C5VZJ0_THERO</name>
<dbReference type="Gene3D" id="3.60.20.10">
    <property type="entry name" value="Glutamine Phosphoribosylpyrophosphate, subunit 1, domain 1"/>
    <property type="match status" value="1"/>
</dbReference>
<dbReference type="GO" id="GO:0016811">
    <property type="term" value="F:hydrolase activity, acting on carbon-nitrogen (but not peptide) bonds, in linear amides"/>
    <property type="evidence" value="ECO:0007669"/>
    <property type="project" value="InterPro"/>
</dbReference>
<comment type="cofactor">
    <cofactor evidence="5">
        <name>Ca(2+)</name>
        <dbReference type="ChEBI" id="CHEBI:29108"/>
    </cofactor>
    <text evidence="5">Binds 1 Ca(2+) ion per dimer.</text>
</comment>
<dbReference type="EMBL" id="DRWX01000285">
    <property type="protein sequence ID" value="HHM96779.1"/>
    <property type="molecule type" value="Genomic_DNA"/>
</dbReference>
<dbReference type="Gene3D" id="1.10.1400.10">
    <property type="match status" value="1"/>
</dbReference>
<keyword evidence="5" id="KW-0106">Calcium</keyword>
<dbReference type="AlphaFoldDB" id="A0A7C5VZJ0"/>
<dbReference type="InterPro" id="IPR023343">
    <property type="entry name" value="Penicillin_amidase_dom1"/>
</dbReference>
<dbReference type="InterPro" id="IPR002692">
    <property type="entry name" value="S45"/>
</dbReference>
<gene>
    <name evidence="6" type="ORF">ENM21_06160</name>
</gene>
<comment type="similarity">
    <text evidence="1">Belongs to the peptidase S45 family.</text>
</comment>
<organism evidence="6">
    <name type="scientific">Thermomicrobium roseum</name>
    <dbReference type="NCBI Taxonomy" id="500"/>
    <lineage>
        <taxon>Bacteria</taxon>
        <taxon>Pseudomonadati</taxon>
        <taxon>Thermomicrobiota</taxon>
        <taxon>Thermomicrobia</taxon>
        <taxon>Thermomicrobiales</taxon>
        <taxon>Thermomicrobiaceae</taxon>
        <taxon>Thermomicrobium</taxon>
    </lineage>
</organism>
<feature type="active site" description="Nucleophile" evidence="4">
    <location>
        <position position="243"/>
    </location>
</feature>
<evidence type="ECO:0000313" key="6">
    <source>
        <dbReference type="EMBL" id="HHM96779.1"/>
    </source>
</evidence>